<name>A0A183THL6_SCHSO</name>
<reference evidence="3 4" key="2">
    <citation type="submission" date="2018-11" db="EMBL/GenBank/DDBJ databases">
        <authorList>
            <consortium name="Pathogen Informatics"/>
        </authorList>
    </citation>
    <scope>NUCLEOTIDE SEQUENCE [LARGE SCALE GENOMIC DNA]</scope>
    <source>
        <strain evidence="3 4">NST_G2</strain>
    </source>
</reference>
<dbReference type="STRING" id="70667.A0A183THL6"/>
<keyword evidence="4" id="KW-1185">Reference proteome</keyword>
<evidence type="ECO:0000256" key="1">
    <source>
        <dbReference type="SAM" id="MobiDB-lite"/>
    </source>
</evidence>
<keyword evidence="2" id="KW-0472">Membrane</keyword>
<feature type="region of interest" description="Disordered" evidence="1">
    <location>
        <begin position="198"/>
        <end position="220"/>
    </location>
</feature>
<dbReference type="EMBL" id="UYSU01040491">
    <property type="protein sequence ID" value="VDM02350.1"/>
    <property type="molecule type" value="Genomic_DNA"/>
</dbReference>
<gene>
    <name evidence="3" type="ORF">SSLN_LOCUS15964</name>
</gene>
<dbReference type="WBParaSite" id="SSLN_0001656701-mRNA-1">
    <property type="protein sequence ID" value="SSLN_0001656701-mRNA-1"/>
    <property type="gene ID" value="SSLN_0001656701"/>
</dbReference>
<dbReference type="Proteomes" id="UP000275846">
    <property type="component" value="Unassembled WGS sequence"/>
</dbReference>
<feature type="compositionally biased region" description="Polar residues" evidence="1">
    <location>
        <begin position="206"/>
        <end position="220"/>
    </location>
</feature>
<organism evidence="5">
    <name type="scientific">Schistocephalus solidus</name>
    <name type="common">Tapeworm</name>
    <dbReference type="NCBI Taxonomy" id="70667"/>
    <lineage>
        <taxon>Eukaryota</taxon>
        <taxon>Metazoa</taxon>
        <taxon>Spiralia</taxon>
        <taxon>Lophotrochozoa</taxon>
        <taxon>Platyhelminthes</taxon>
        <taxon>Cestoda</taxon>
        <taxon>Eucestoda</taxon>
        <taxon>Diphyllobothriidea</taxon>
        <taxon>Diphyllobothriidae</taxon>
        <taxon>Schistocephalus</taxon>
    </lineage>
</organism>
<evidence type="ECO:0000256" key="2">
    <source>
        <dbReference type="SAM" id="Phobius"/>
    </source>
</evidence>
<feature type="region of interest" description="Disordered" evidence="1">
    <location>
        <begin position="265"/>
        <end position="294"/>
    </location>
</feature>
<evidence type="ECO:0000313" key="3">
    <source>
        <dbReference type="EMBL" id="VDM02350.1"/>
    </source>
</evidence>
<keyword evidence="2" id="KW-1133">Transmembrane helix</keyword>
<feature type="compositionally biased region" description="Low complexity" evidence="1">
    <location>
        <begin position="266"/>
        <end position="281"/>
    </location>
</feature>
<dbReference type="AlphaFoldDB" id="A0A183THL6"/>
<reference evidence="5" key="1">
    <citation type="submission" date="2016-06" db="UniProtKB">
        <authorList>
            <consortium name="WormBaseParasite"/>
        </authorList>
    </citation>
    <scope>IDENTIFICATION</scope>
</reference>
<accession>A0A183THL6</accession>
<evidence type="ECO:0000313" key="5">
    <source>
        <dbReference type="WBParaSite" id="SSLN_0001656701-mRNA-1"/>
    </source>
</evidence>
<dbReference type="OrthoDB" id="10534011at2759"/>
<sequence length="408" mass="43681">MDGKSGVARLSMRHNELTTMLTEFEMRVSIAHVFLVKTARIFSFVISLACFAYLGRLSSILPFHETENLVPQLDALLAACGGHEPISHKADRKTPSTSDDDQANASNLLTLLGAFAGAAKRSKTEDGTKPASKEETAGQGVKRCLLTAALCILPRLADINVPEDFLQLPSLCVGATFFHWLVNIPPNEVLPLVNDAPESPLAKQSRPATTAEPSTTSLTLNTARSNVLLKNLVRTSGGPARRARPANPESLPIAVVDLATVEQLVSSTSGPSEAPSSPSASQHRILSVDEPDRDPTSGLLKELACTAALAAVADADTADCVEVPIPISPASSMSTLPGEAQSGFYLKKESQNSPMNGVCTEDQPSAFHRSNFYATYKVVSNALFISPKTLYSRGWRIDLPLFFILSRL</sequence>
<feature type="transmembrane region" description="Helical" evidence="2">
    <location>
        <begin position="30"/>
        <end position="54"/>
    </location>
</feature>
<keyword evidence="2" id="KW-0812">Transmembrane</keyword>
<protein>
    <submittedName>
        <fullName evidence="3 5">Uncharacterized protein</fullName>
    </submittedName>
</protein>
<proteinExistence type="predicted"/>
<evidence type="ECO:0000313" key="4">
    <source>
        <dbReference type="Proteomes" id="UP000275846"/>
    </source>
</evidence>